<evidence type="ECO:0000256" key="2">
    <source>
        <dbReference type="SAM" id="MobiDB-lite"/>
    </source>
</evidence>
<reference evidence="3" key="2">
    <citation type="submission" date="2022-01" db="EMBL/GenBank/DDBJ databases">
        <authorList>
            <person name="Yamashiro T."/>
            <person name="Shiraishi A."/>
            <person name="Satake H."/>
            <person name="Nakayama K."/>
        </authorList>
    </citation>
    <scope>NUCLEOTIDE SEQUENCE</scope>
</reference>
<proteinExistence type="predicted"/>
<comment type="caution">
    <text evidence="3">The sequence shown here is derived from an EMBL/GenBank/DDBJ whole genome shotgun (WGS) entry which is preliminary data.</text>
</comment>
<feature type="region of interest" description="Disordered" evidence="2">
    <location>
        <begin position="538"/>
        <end position="558"/>
    </location>
</feature>
<sequence length="558" mass="61521">MSFSKRPGKNTPQCYTKPLDSLKNWNNRFFWVDERVFPTTVAWRTSAPKDSMPLEGTYSVEDVAILNARRAPIQKQPETLLCLVGLSRRYFLGDDVYPIFLHDDGREMDLFNLISAPNPTVIKTGTRPRAAHEVPLLTVIASRQIDMEEPVATSESFGAPSTLERHLLQETPAGTINPDPISFAKPSSVPEQDIAQSSKGATAAGGPESDPSSPTIVMSPGGIYQPEWGVTNGCRLDTPSSCQELVDHLAPPGYFSELRHLPNEEFLGQFNMTLARQVAMGSQLRLRFEQEAKLLRKSVAQVARRDQRIQAMEDEKKNLETLLEAEADMRKAAEAKNAELVKEMESLRAQFTELQVSRDGLSHQVSTLQAQVTGEEKIKAAFEEFKKYEDERVSARCAEMDSRLDALSIDFDEELYPHMLTAIAGRRWVIGHGLRLAVLKCAESLELRQTFANVVSAGITKGFCDGLKYAPTAEVELGEAKVGLELVEGYDLEAEGKIYSDMQALKGSDGVPVYVPTAVPQGLAILLADAATQTDVSEVNSSPQLTRSKSLPSCKTLD</sequence>
<feature type="region of interest" description="Disordered" evidence="2">
    <location>
        <begin position="172"/>
        <end position="218"/>
    </location>
</feature>
<evidence type="ECO:0000256" key="1">
    <source>
        <dbReference type="SAM" id="Coils"/>
    </source>
</evidence>
<feature type="coiled-coil region" evidence="1">
    <location>
        <begin position="302"/>
        <end position="357"/>
    </location>
</feature>
<name>A0ABQ5A040_9ASTR</name>
<protein>
    <recommendedName>
        <fullName evidence="5">Transposase (Putative), gypsy type</fullName>
    </recommendedName>
</protein>
<evidence type="ECO:0000313" key="4">
    <source>
        <dbReference type="Proteomes" id="UP001151760"/>
    </source>
</evidence>
<accession>A0ABQ5A040</accession>
<keyword evidence="1" id="KW-0175">Coiled coil</keyword>
<organism evidence="3 4">
    <name type="scientific">Tanacetum coccineum</name>
    <dbReference type="NCBI Taxonomy" id="301880"/>
    <lineage>
        <taxon>Eukaryota</taxon>
        <taxon>Viridiplantae</taxon>
        <taxon>Streptophyta</taxon>
        <taxon>Embryophyta</taxon>
        <taxon>Tracheophyta</taxon>
        <taxon>Spermatophyta</taxon>
        <taxon>Magnoliopsida</taxon>
        <taxon>eudicotyledons</taxon>
        <taxon>Gunneridae</taxon>
        <taxon>Pentapetalae</taxon>
        <taxon>asterids</taxon>
        <taxon>campanulids</taxon>
        <taxon>Asterales</taxon>
        <taxon>Asteraceae</taxon>
        <taxon>Asteroideae</taxon>
        <taxon>Anthemideae</taxon>
        <taxon>Anthemidinae</taxon>
        <taxon>Tanacetum</taxon>
    </lineage>
</organism>
<gene>
    <name evidence="3" type="ORF">Tco_0801493</name>
</gene>
<reference evidence="3" key="1">
    <citation type="journal article" date="2022" name="Int. J. Mol. Sci.">
        <title>Draft Genome of Tanacetum Coccineum: Genomic Comparison of Closely Related Tanacetum-Family Plants.</title>
        <authorList>
            <person name="Yamashiro T."/>
            <person name="Shiraishi A."/>
            <person name="Nakayama K."/>
            <person name="Satake H."/>
        </authorList>
    </citation>
    <scope>NUCLEOTIDE SEQUENCE</scope>
</reference>
<evidence type="ECO:0008006" key="5">
    <source>
        <dbReference type="Google" id="ProtNLM"/>
    </source>
</evidence>
<dbReference type="Proteomes" id="UP001151760">
    <property type="component" value="Unassembled WGS sequence"/>
</dbReference>
<keyword evidence="4" id="KW-1185">Reference proteome</keyword>
<dbReference type="EMBL" id="BQNB010011737">
    <property type="protein sequence ID" value="GJS94525.1"/>
    <property type="molecule type" value="Genomic_DNA"/>
</dbReference>
<evidence type="ECO:0000313" key="3">
    <source>
        <dbReference type="EMBL" id="GJS94525.1"/>
    </source>
</evidence>